<organism evidence="3 4">
    <name type="scientific">Coniophora puteana (strain RWD-64-598)</name>
    <name type="common">Brown rot fungus</name>
    <dbReference type="NCBI Taxonomy" id="741705"/>
    <lineage>
        <taxon>Eukaryota</taxon>
        <taxon>Fungi</taxon>
        <taxon>Dikarya</taxon>
        <taxon>Basidiomycota</taxon>
        <taxon>Agaricomycotina</taxon>
        <taxon>Agaricomycetes</taxon>
        <taxon>Agaricomycetidae</taxon>
        <taxon>Boletales</taxon>
        <taxon>Coniophorineae</taxon>
        <taxon>Coniophoraceae</taxon>
        <taxon>Coniophora</taxon>
    </lineage>
</organism>
<dbReference type="GeneID" id="19210155"/>
<keyword evidence="2" id="KW-0812">Transmembrane</keyword>
<evidence type="ECO:0000313" key="4">
    <source>
        <dbReference type="Proteomes" id="UP000053558"/>
    </source>
</evidence>
<feature type="region of interest" description="Disordered" evidence="1">
    <location>
        <begin position="37"/>
        <end position="88"/>
    </location>
</feature>
<keyword evidence="2" id="KW-0472">Membrane</keyword>
<dbReference type="EMBL" id="JH711576">
    <property type="protein sequence ID" value="EIW82694.1"/>
    <property type="molecule type" value="Genomic_DNA"/>
</dbReference>
<sequence>MNLAGPIAGAIVGALAAVVGIVTFIWWRRRRPVKVRPRSKTEVAMDMEEARDDDPPLLVIAPGRRSEKAKLNGNWSPAASPEGRGDLARMDSVTPSARYAAAMSEFGFERAGPPEGTAIASSGVEPRSDMLPPEAEAQST</sequence>
<dbReference type="AlphaFoldDB" id="A0A5M3MVE6"/>
<evidence type="ECO:0000256" key="2">
    <source>
        <dbReference type="SAM" id="Phobius"/>
    </source>
</evidence>
<dbReference type="KEGG" id="cput:CONPUDRAFT_80936"/>
<dbReference type="RefSeq" id="XP_007766497.1">
    <property type="nucleotide sequence ID" value="XM_007768307.1"/>
</dbReference>
<dbReference type="Proteomes" id="UP000053558">
    <property type="component" value="Unassembled WGS sequence"/>
</dbReference>
<gene>
    <name evidence="3" type="ORF">CONPUDRAFT_80936</name>
</gene>
<feature type="region of interest" description="Disordered" evidence="1">
    <location>
        <begin position="110"/>
        <end position="140"/>
    </location>
</feature>
<keyword evidence="4" id="KW-1185">Reference proteome</keyword>
<feature type="transmembrane region" description="Helical" evidence="2">
    <location>
        <begin position="6"/>
        <end position="27"/>
    </location>
</feature>
<keyword evidence="2" id="KW-1133">Transmembrane helix</keyword>
<protein>
    <submittedName>
        <fullName evidence="3">Uncharacterized protein</fullName>
    </submittedName>
</protein>
<evidence type="ECO:0000313" key="3">
    <source>
        <dbReference type="EMBL" id="EIW82694.1"/>
    </source>
</evidence>
<name>A0A5M3MVE6_CONPW</name>
<reference evidence="4" key="1">
    <citation type="journal article" date="2012" name="Science">
        <title>The Paleozoic origin of enzymatic lignin decomposition reconstructed from 31 fungal genomes.</title>
        <authorList>
            <person name="Floudas D."/>
            <person name="Binder M."/>
            <person name="Riley R."/>
            <person name="Barry K."/>
            <person name="Blanchette R.A."/>
            <person name="Henrissat B."/>
            <person name="Martinez A.T."/>
            <person name="Otillar R."/>
            <person name="Spatafora J.W."/>
            <person name="Yadav J.S."/>
            <person name="Aerts A."/>
            <person name="Benoit I."/>
            <person name="Boyd A."/>
            <person name="Carlson A."/>
            <person name="Copeland A."/>
            <person name="Coutinho P.M."/>
            <person name="de Vries R.P."/>
            <person name="Ferreira P."/>
            <person name="Findley K."/>
            <person name="Foster B."/>
            <person name="Gaskell J."/>
            <person name="Glotzer D."/>
            <person name="Gorecki P."/>
            <person name="Heitman J."/>
            <person name="Hesse C."/>
            <person name="Hori C."/>
            <person name="Igarashi K."/>
            <person name="Jurgens J.A."/>
            <person name="Kallen N."/>
            <person name="Kersten P."/>
            <person name="Kohler A."/>
            <person name="Kuees U."/>
            <person name="Kumar T.K.A."/>
            <person name="Kuo A."/>
            <person name="LaButti K."/>
            <person name="Larrondo L.F."/>
            <person name="Lindquist E."/>
            <person name="Ling A."/>
            <person name="Lombard V."/>
            <person name="Lucas S."/>
            <person name="Lundell T."/>
            <person name="Martin R."/>
            <person name="McLaughlin D.J."/>
            <person name="Morgenstern I."/>
            <person name="Morin E."/>
            <person name="Murat C."/>
            <person name="Nagy L.G."/>
            <person name="Nolan M."/>
            <person name="Ohm R.A."/>
            <person name="Patyshakuliyeva A."/>
            <person name="Rokas A."/>
            <person name="Ruiz-Duenas F.J."/>
            <person name="Sabat G."/>
            <person name="Salamov A."/>
            <person name="Samejima M."/>
            <person name="Schmutz J."/>
            <person name="Slot J.C."/>
            <person name="St John F."/>
            <person name="Stenlid J."/>
            <person name="Sun H."/>
            <person name="Sun S."/>
            <person name="Syed K."/>
            <person name="Tsang A."/>
            <person name="Wiebenga A."/>
            <person name="Young D."/>
            <person name="Pisabarro A."/>
            <person name="Eastwood D.C."/>
            <person name="Martin F."/>
            <person name="Cullen D."/>
            <person name="Grigoriev I.V."/>
            <person name="Hibbett D.S."/>
        </authorList>
    </citation>
    <scope>NUCLEOTIDE SEQUENCE [LARGE SCALE GENOMIC DNA]</scope>
    <source>
        <strain evidence="4">RWD-64-598 SS2</strain>
    </source>
</reference>
<proteinExistence type="predicted"/>
<comment type="caution">
    <text evidence="3">The sequence shown here is derived from an EMBL/GenBank/DDBJ whole genome shotgun (WGS) entry which is preliminary data.</text>
</comment>
<accession>A0A5M3MVE6</accession>
<evidence type="ECO:0000256" key="1">
    <source>
        <dbReference type="SAM" id="MobiDB-lite"/>
    </source>
</evidence>